<dbReference type="STRING" id="402600.SAMN05216188_116153"/>
<reference evidence="2" key="1">
    <citation type="submission" date="2016-10" db="EMBL/GenBank/DDBJ databases">
        <authorList>
            <person name="Varghese N."/>
            <person name="Submissions S."/>
        </authorList>
    </citation>
    <scope>NUCLEOTIDE SEQUENCE [LARGE SCALE GENOMIC DNA]</scope>
    <source>
        <strain evidence="2">CGMCC 4.3525</strain>
    </source>
</reference>
<dbReference type="AlphaFoldDB" id="A0A1H9SMB9"/>
<dbReference type="EMBL" id="FOFR01000016">
    <property type="protein sequence ID" value="SER86028.1"/>
    <property type="molecule type" value="Genomic_DNA"/>
</dbReference>
<dbReference type="OrthoDB" id="3690371at2"/>
<organism evidence="1 2">
    <name type="scientific">Lentzea xinjiangensis</name>
    <dbReference type="NCBI Taxonomy" id="402600"/>
    <lineage>
        <taxon>Bacteria</taxon>
        <taxon>Bacillati</taxon>
        <taxon>Actinomycetota</taxon>
        <taxon>Actinomycetes</taxon>
        <taxon>Pseudonocardiales</taxon>
        <taxon>Pseudonocardiaceae</taxon>
        <taxon>Lentzea</taxon>
    </lineage>
</organism>
<gene>
    <name evidence="1" type="ORF">SAMN05216188_116153</name>
</gene>
<name>A0A1H9SMB9_9PSEU</name>
<sequence length="289" mass="31101">MRDVLDDDLAELYPVRPADDPRLGRLRERLFAEEPPPRSRRWAGVAAAAAAVVMITGLVAALRPAARDAPATMPTAPATSLQEAATLLELAPKPVAKYRHVTYTIWQTMSFGGIEGGPFSATALEFRIDAWVPTANGEMVVIYRRFTGNHRAVTGVQQNLDRIVPNDYNGPQLWGTFCTATPCRETSLALPLPVTPSRKLEGASSRLLSPYTTNEEKAATYRELAASPEVRWDNGTVTVDGGLTSFRIDPATGEVVGSAEAPPATSPLPPGVPLLAVSVSSEWTDQRPS</sequence>
<dbReference type="Proteomes" id="UP000199352">
    <property type="component" value="Unassembled WGS sequence"/>
</dbReference>
<proteinExistence type="predicted"/>
<evidence type="ECO:0000313" key="2">
    <source>
        <dbReference type="Proteomes" id="UP000199352"/>
    </source>
</evidence>
<accession>A0A1H9SMB9</accession>
<protein>
    <submittedName>
        <fullName evidence="1">Uncharacterized protein</fullName>
    </submittedName>
</protein>
<keyword evidence="2" id="KW-1185">Reference proteome</keyword>
<evidence type="ECO:0000313" key="1">
    <source>
        <dbReference type="EMBL" id="SER86028.1"/>
    </source>
</evidence>
<dbReference type="RefSeq" id="WP_089956601.1">
    <property type="nucleotide sequence ID" value="NZ_FOFR01000016.1"/>
</dbReference>